<reference evidence="1 2" key="1">
    <citation type="submission" date="2024-07" db="EMBL/GenBank/DDBJ databases">
        <title>Section-level genome sequencing and comparative genomics of Aspergillus sections Usti and Cavernicolus.</title>
        <authorList>
            <consortium name="Lawrence Berkeley National Laboratory"/>
            <person name="Nybo J.L."/>
            <person name="Vesth T.C."/>
            <person name="Theobald S."/>
            <person name="Frisvad J.C."/>
            <person name="Larsen T.O."/>
            <person name="Kjaerboelling I."/>
            <person name="Rothschild-Mancinelli K."/>
            <person name="Lyhne E.K."/>
            <person name="Kogle M.E."/>
            <person name="Barry K."/>
            <person name="Clum A."/>
            <person name="Na H."/>
            <person name="Ledsgaard L."/>
            <person name="Lin J."/>
            <person name="Lipzen A."/>
            <person name="Kuo A."/>
            <person name="Riley R."/>
            <person name="Mondo S."/>
            <person name="LaButti K."/>
            <person name="Haridas S."/>
            <person name="Pangalinan J."/>
            <person name="Salamov A.A."/>
            <person name="Simmons B.A."/>
            <person name="Magnuson J.K."/>
            <person name="Chen J."/>
            <person name="Drula E."/>
            <person name="Henrissat B."/>
            <person name="Wiebenga A."/>
            <person name="Lubbers R.J."/>
            <person name="Gomes A.C."/>
            <person name="Macurrencykelacurrency M.R."/>
            <person name="Stajich J."/>
            <person name="Grigoriev I.V."/>
            <person name="Mortensen U.H."/>
            <person name="De vries R.P."/>
            <person name="Baker S.E."/>
            <person name="Andersen M.R."/>
        </authorList>
    </citation>
    <scope>NUCLEOTIDE SEQUENCE [LARGE SCALE GENOMIC DNA]</scope>
    <source>
        <strain evidence="1 2">CBS 756.74</strain>
    </source>
</reference>
<keyword evidence="2" id="KW-1185">Reference proteome</keyword>
<accession>A0ABR4KHW0</accession>
<dbReference type="SUPFAM" id="SSF56112">
    <property type="entry name" value="Protein kinase-like (PK-like)"/>
    <property type="match status" value="1"/>
</dbReference>
<dbReference type="PANTHER" id="PTHR36091">
    <property type="entry name" value="ALTERED INHERITANCE OF MITOCHONDRIA PROTEIN 9, MITOCHONDRIAL"/>
    <property type="match status" value="1"/>
</dbReference>
<evidence type="ECO:0000313" key="2">
    <source>
        <dbReference type="Proteomes" id="UP001610444"/>
    </source>
</evidence>
<dbReference type="Proteomes" id="UP001610444">
    <property type="component" value="Unassembled WGS sequence"/>
</dbReference>
<name>A0ABR4KHW0_9EURO</name>
<comment type="caution">
    <text evidence="1">The sequence shown here is derived from an EMBL/GenBank/DDBJ whole genome shotgun (WGS) entry which is preliminary data.</text>
</comment>
<dbReference type="GeneID" id="98158099"/>
<sequence>MLCSVHCASCTRSPLVLHFRSYRIQQFRNITLSTRQSAQRPTDELFRYTSGRWICHIWLAERYLQFSLPALQKVIATATGRSASDMVSFSKLSEAGFNRLFQATFSDGKNVIARLLYPSTGPNHYAVAREVAALDYLRLHGFTTPKVYGWCSTRGNPVGAEYIIMEKLDGAPLGDMCIYYRNDVLSGEGIPLLNHGGREFCIGPVAHYSWWHEERAALEIDRGPWLSSDDIFRAAGERELKWATAYAKPRLPYERLYREIYNFRRISPDSHIQNLDNYLNLARCLGFQSGRPLERPVMRHPDLQPNNILVSESHEIAGLMDWKHSSILPLGHAAGIPSHFQDYPDPDWEKLLEPQINLPANYDSLDPSEQCSVRQTMRKRLVHFLYAAFTKRLNGEHYHAIFNQSVILHQRLFKTADTPWEGDSITLRAEMIRAIQSWQTLITKDSINNGSGTCTTPPFQYTDTVTQETLQLDAQPKEADVVMEEMRDVLGVDILGWVPNEEYEAAKEKDREVKARMLEVAKTPRDITAAQDHFPFDDFDERL</sequence>
<gene>
    <name evidence="1" type="ORF">BJX68DRAFT_254804</name>
</gene>
<dbReference type="InterPro" id="IPR051035">
    <property type="entry name" value="Mito_inheritance_9"/>
</dbReference>
<dbReference type="PANTHER" id="PTHR36091:SF2">
    <property type="entry name" value="AMINOGLYCOSIDE PHOSPHOTRANSFERASE DOMAIN-CONTAINING PROTEIN"/>
    <property type="match status" value="1"/>
</dbReference>
<dbReference type="EMBL" id="JBFXLR010000017">
    <property type="protein sequence ID" value="KAL2851851.1"/>
    <property type="molecule type" value="Genomic_DNA"/>
</dbReference>
<dbReference type="InterPro" id="IPR011009">
    <property type="entry name" value="Kinase-like_dom_sf"/>
</dbReference>
<organism evidence="1 2">
    <name type="scientific">Aspergillus pseudodeflectus</name>
    <dbReference type="NCBI Taxonomy" id="176178"/>
    <lineage>
        <taxon>Eukaryota</taxon>
        <taxon>Fungi</taxon>
        <taxon>Dikarya</taxon>
        <taxon>Ascomycota</taxon>
        <taxon>Pezizomycotina</taxon>
        <taxon>Eurotiomycetes</taxon>
        <taxon>Eurotiomycetidae</taxon>
        <taxon>Eurotiales</taxon>
        <taxon>Aspergillaceae</taxon>
        <taxon>Aspergillus</taxon>
        <taxon>Aspergillus subgen. Nidulantes</taxon>
    </lineage>
</organism>
<proteinExistence type="predicted"/>
<evidence type="ECO:0000313" key="1">
    <source>
        <dbReference type="EMBL" id="KAL2851851.1"/>
    </source>
</evidence>
<protein>
    <submittedName>
        <fullName evidence="1">Kinase-like domain-containing protein</fullName>
    </submittedName>
</protein>
<dbReference type="RefSeq" id="XP_070900108.1">
    <property type="nucleotide sequence ID" value="XM_071042935.1"/>
</dbReference>